<keyword evidence="3" id="KW-0963">Cytoplasm</keyword>
<dbReference type="InterPro" id="IPR007244">
    <property type="entry name" value="Naa35_N"/>
</dbReference>
<dbReference type="Proteomes" id="UP000001357">
    <property type="component" value="Unassembled WGS sequence"/>
</dbReference>
<dbReference type="KEGG" id="mbr:MONBRDRAFT_29325"/>
<evidence type="ECO:0000259" key="5">
    <source>
        <dbReference type="Pfam" id="PF25789"/>
    </source>
</evidence>
<protein>
    <recommendedName>
        <fullName evidence="8">N-alpha-acetyltransferase 35, NatC auxiliary subunit</fullName>
    </recommendedName>
</protein>
<evidence type="ECO:0000313" key="6">
    <source>
        <dbReference type="EMBL" id="EDQ85370.1"/>
    </source>
</evidence>
<dbReference type="STRING" id="81824.A9VAS3"/>
<dbReference type="EMBL" id="CH991574">
    <property type="protein sequence ID" value="EDQ85370.1"/>
    <property type="molecule type" value="Genomic_DNA"/>
</dbReference>
<dbReference type="OMA" id="YSAHEYG"/>
<comment type="similarity">
    <text evidence="2">Belongs to the MAK10 family.</text>
</comment>
<comment type="subcellular location">
    <subcellularLocation>
        <location evidence="1">Cytoplasm</location>
    </subcellularLocation>
</comment>
<evidence type="ECO:0000259" key="4">
    <source>
        <dbReference type="Pfam" id="PF04112"/>
    </source>
</evidence>
<dbReference type="GO" id="GO:0031417">
    <property type="term" value="C:NatC complex"/>
    <property type="evidence" value="ECO:0000318"/>
    <property type="project" value="GO_Central"/>
</dbReference>
<dbReference type="InterPro" id="IPR057983">
    <property type="entry name" value="NAA35-like_N"/>
</dbReference>
<accession>A9VAS3</accession>
<name>A9VAS3_MONBE</name>
<gene>
    <name evidence="6" type="ORF">MONBRDRAFT_29325</name>
</gene>
<feature type="domain" description="NAA35-like TPR repeats" evidence="5">
    <location>
        <begin position="320"/>
        <end position="662"/>
    </location>
</feature>
<evidence type="ECO:0008006" key="8">
    <source>
        <dbReference type="Google" id="ProtNLM"/>
    </source>
</evidence>
<dbReference type="GeneID" id="5895086"/>
<evidence type="ECO:0000256" key="2">
    <source>
        <dbReference type="ARBA" id="ARBA00006289"/>
    </source>
</evidence>
<dbReference type="Pfam" id="PF04112">
    <property type="entry name" value="Mak10"/>
    <property type="match status" value="1"/>
</dbReference>
<dbReference type="FunCoup" id="A9VAS3">
    <property type="interactions" value="1602"/>
</dbReference>
<dbReference type="eggNOG" id="KOG2343">
    <property type="taxonomic scope" value="Eukaryota"/>
</dbReference>
<dbReference type="GO" id="GO:0043066">
    <property type="term" value="P:negative regulation of apoptotic process"/>
    <property type="evidence" value="ECO:0000318"/>
    <property type="project" value="GO_Central"/>
</dbReference>
<dbReference type="InParanoid" id="A9VAS3"/>
<organism evidence="6 7">
    <name type="scientific">Monosiga brevicollis</name>
    <name type="common">Choanoflagellate</name>
    <dbReference type="NCBI Taxonomy" id="81824"/>
    <lineage>
        <taxon>Eukaryota</taxon>
        <taxon>Choanoflagellata</taxon>
        <taxon>Craspedida</taxon>
        <taxon>Salpingoecidae</taxon>
        <taxon>Monosiga</taxon>
    </lineage>
</organism>
<sequence>MAATTSDLPQPPLAEADATDIMDLLRRATADMTTDELLTSDNFTFYKALTSVELGDPRTDAGCSQLLPENECSISLEDALSAGLPVGEFTPRQYTYIAARILQAYLAWLRGNALPVTIMNCMYLVNASCLEDRSMKLLCSAAVRLVMLTVETARQTGIHSEEDFNPQLHGINAAHISKKTTAQFLRALASQTDKTFPTDDSSDGRLLLLILRTLGLLLDLMETIHAPADLKVLESCLQKLDDLVKELLTLANHLEHVLQDSGFQQAPKAQPWQDHAFQHLQASGPTRQLDSLTAIQGLERLRNDIGVIRDTVAQFETSGETLSNIMLSLEGFRQRQANFFARMFIRQIVLPSDERKLFGRLDLSRQVHEAIVSFNGAWCLVHKTDLSEEAQLAVQTFLAEAVETTMAKINLCCENGGRQHRRLAKFPFKLQALYARATLTDATCRHHQPSSVDANLAVFCNKYMLSPHAPSSFPFPQVDPHALSVWVGWRSAVWGIDFLRAGLLLNLYQQHELKMVYWYMEYMSRWTSQCFSKAFRSLQVQAEAKGKGKSKKKHQPKAVSPTMQWHVYDCIFGLARASVLILHAAGKAGRLHAFNTDFINEQCLFSHRFAPFGILEMPPPGYYTTYTEELTAMDKLDVPELFDEAIKTYKGVMASIDAILDQQKPDPYPTSAVRPLPCCRGPHG</sequence>
<evidence type="ECO:0000256" key="1">
    <source>
        <dbReference type="ARBA" id="ARBA00004496"/>
    </source>
</evidence>
<feature type="domain" description="NAA35-like N-terminal" evidence="4">
    <location>
        <begin position="35"/>
        <end position="128"/>
    </location>
</feature>
<dbReference type="PANTHER" id="PTHR21373:SF0">
    <property type="entry name" value="N-ALPHA-ACETYLTRANSFERASE 35, NATC AUXILIARY SUBUNIT"/>
    <property type="match status" value="1"/>
</dbReference>
<proteinExistence type="inferred from homology"/>
<keyword evidence="7" id="KW-1185">Reference proteome</keyword>
<evidence type="ECO:0000313" key="7">
    <source>
        <dbReference type="Proteomes" id="UP000001357"/>
    </source>
</evidence>
<evidence type="ECO:0000256" key="3">
    <source>
        <dbReference type="ARBA" id="ARBA00022490"/>
    </source>
</evidence>
<dbReference type="Pfam" id="PF25789">
    <property type="entry name" value="TPR_NAA35"/>
    <property type="match status" value="1"/>
</dbReference>
<reference evidence="6 7" key="1">
    <citation type="journal article" date="2008" name="Nature">
        <title>The genome of the choanoflagellate Monosiga brevicollis and the origin of metazoans.</title>
        <authorList>
            <consortium name="JGI Sequencing"/>
            <person name="King N."/>
            <person name="Westbrook M.J."/>
            <person name="Young S.L."/>
            <person name="Kuo A."/>
            <person name="Abedin M."/>
            <person name="Chapman J."/>
            <person name="Fairclough S."/>
            <person name="Hellsten U."/>
            <person name="Isogai Y."/>
            <person name="Letunic I."/>
            <person name="Marr M."/>
            <person name="Pincus D."/>
            <person name="Putnam N."/>
            <person name="Rokas A."/>
            <person name="Wright K.J."/>
            <person name="Zuzow R."/>
            <person name="Dirks W."/>
            <person name="Good M."/>
            <person name="Goodstein D."/>
            <person name="Lemons D."/>
            <person name="Li W."/>
            <person name="Lyons J.B."/>
            <person name="Morris A."/>
            <person name="Nichols S."/>
            <person name="Richter D.J."/>
            <person name="Salamov A."/>
            <person name="Bork P."/>
            <person name="Lim W.A."/>
            <person name="Manning G."/>
            <person name="Miller W.T."/>
            <person name="McGinnis W."/>
            <person name="Shapiro H."/>
            <person name="Tjian R."/>
            <person name="Grigoriev I.V."/>
            <person name="Rokhsar D."/>
        </authorList>
    </citation>
    <scope>NUCLEOTIDE SEQUENCE [LARGE SCALE GENOMIC DNA]</scope>
    <source>
        <strain evidence="7">MX1 / ATCC 50154</strain>
    </source>
</reference>
<dbReference type="RefSeq" id="XP_001749781.1">
    <property type="nucleotide sequence ID" value="XM_001749729.1"/>
</dbReference>
<dbReference type="PANTHER" id="PTHR21373">
    <property type="entry name" value="GLUCOSE REPRESSIBLE PROTEIN MAK10"/>
    <property type="match status" value="1"/>
</dbReference>
<dbReference type="InterPro" id="IPR057982">
    <property type="entry name" value="TPR_NAA35"/>
</dbReference>
<dbReference type="AlphaFoldDB" id="A9VAS3"/>